<evidence type="ECO:0000313" key="3">
    <source>
        <dbReference type="Proteomes" id="UP000886819"/>
    </source>
</evidence>
<feature type="transmembrane region" description="Helical" evidence="1">
    <location>
        <begin position="101"/>
        <end position="120"/>
    </location>
</feature>
<dbReference type="EMBL" id="DVFI01000003">
    <property type="protein sequence ID" value="HIQ62003.1"/>
    <property type="molecule type" value="Genomic_DNA"/>
</dbReference>
<keyword evidence="1" id="KW-1133">Transmembrane helix</keyword>
<evidence type="ECO:0000256" key="1">
    <source>
        <dbReference type="SAM" id="Phobius"/>
    </source>
</evidence>
<reference evidence="2" key="2">
    <citation type="journal article" date="2021" name="PeerJ">
        <title>Extensive microbial diversity within the chicken gut microbiome revealed by metagenomics and culture.</title>
        <authorList>
            <person name="Gilroy R."/>
            <person name="Ravi A."/>
            <person name="Getino M."/>
            <person name="Pursley I."/>
            <person name="Horton D.L."/>
            <person name="Alikhan N.F."/>
            <person name="Baker D."/>
            <person name="Gharbi K."/>
            <person name="Hall N."/>
            <person name="Watson M."/>
            <person name="Adriaenssens E.M."/>
            <person name="Foster-Nyarko E."/>
            <person name="Jarju S."/>
            <person name="Secka A."/>
            <person name="Antonio M."/>
            <person name="Oren A."/>
            <person name="Chaudhuri R.R."/>
            <person name="La Ragione R."/>
            <person name="Hildebrand F."/>
            <person name="Pallen M.J."/>
        </authorList>
    </citation>
    <scope>NUCLEOTIDE SEQUENCE</scope>
    <source>
        <strain evidence="2">ChiHile30-977</strain>
    </source>
</reference>
<feature type="transmembrane region" description="Helical" evidence="1">
    <location>
        <begin position="49"/>
        <end position="70"/>
    </location>
</feature>
<accession>A0A9D0YU40</accession>
<feature type="transmembrane region" description="Helical" evidence="1">
    <location>
        <begin position="77"/>
        <end position="95"/>
    </location>
</feature>
<gene>
    <name evidence="2" type="ORF">IAA66_00255</name>
</gene>
<sequence>MSEKSNNSASLKVLGVIALLFGLVYAVVGTLVLMGLLEGLLPGHETQEIIVIVLAYAVALFGLICGIICIKGAMDAARAMGLVLAVAGLVSLVYAQFTVGSFNVIDCIGMVLGASIFGVARKSA</sequence>
<evidence type="ECO:0000313" key="2">
    <source>
        <dbReference type="EMBL" id="HIQ62003.1"/>
    </source>
</evidence>
<keyword evidence="1" id="KW-0472">Membrane</keyword>
<keyword evidence="1" id="KW-0812">Transmembrane</keyword>
<dbReference type="Proteomes" id="UP000886819">
    <property type="component" value="Unassembled WGS sequence"/>
</dbReference>
<dbReference type="AlphaFoldDB" id="A0A9D0YU40"/>
<name>A0A9D0YU40_9FIRM</name>
<comment type="caution">
    <text evidence="2">The sequence shown here is derived from an EMBL/GenBank/DDBJ whole genome shotgun (WGS) entry which is preliminary data.</text>
</comment>
<organism evidence="2 3">
    <name type="scientific">Candidatus Avichristensenella intestinipullorum</name>
    <dbReference type="NCBI Taxonomy" id="2840693"/>
    <lineage>
        <taxon>Bacteria</taxon>
        <taxon>Bacillati</taxon>
        <taxon>Bacillota</taxon>
        <taxon>Clostridia</taxon>
        <taxon>Candidatus Avichristensenella</taxon>
    </lineage>
</organism>
<reference evidence="2" key="1">
    <citation type="submission" date="2020-10" db="EMBL/GenBank/DDBJ databases">
        <authorList>
            <person name="Gilroy R."/>
        </authorList>
    </citation>
    <scope>NUCLEOTIDE SEQUENCE</scope>
    <source>
        <strain evidence="2">ChiHile30-977</strain>
    </source>
</reference>
<feature type="transmembrane region" description="Helical" evidence="1">
    <location>
        <begin position="12"/>
        <end position="37"/>
    </location>
</feature>
<protein>
    <submittedName>
        <fullName evidence="2">Uncharacterized protein</fullName>
    </submittedName>
</protein>
<proteinExistence type="predicted"/>